<evidence type="ECO:0000313" key="3">
    <source>
        <dbReference type="EMBL" id="KAB6147075.1"/>
    </source>
</evidence>
<dbReference type="AlphaFoldDB" id="A0A7J5PVN7"/>
<dbReference type="PANTHER" id="PTHR37299:SF1">
    <property type="entry name" value="STAGE 0 SPORULATION PROTEIN A HOMOLOG"/>
    <property type="match status" value="1"/>
</dbReference>
<feature type="region of interest" description="Disordered" evidence="1">
    <location>
        <begin position="178"/>
        <end position="200"/>
    </location>
</feature>
<dbReference type="SMART" id="SM00850">
    <property type="entry name" value="LytTR"/>
    <property type="match status" value="1"/>
</dbReference>
<name>A0A7J5PVN7_9BACE</name>
<dbReference type="InterPro" id="IPR007492">
    <property type="entry name" value="LytTR_DNA-bd_dom"/>
</dbReference>
<dbReference type="Proteomes" id="UP000434604">
    <property type="component" value="Unassembled WGS sequence"/>
</dbReference>
<feature type="compositionally biased region" description="Polar residues" evidence="1">
    <location>
        <begin position="186"/>
        <end position="200"/>
    </location>
</feature>
<dbReference type="Gene3D" id="2.40.50.1020">
    <property type="entry name" value="LytTr DNA-binding domain"/>
    <property type="match status" value="1"/>
</dbReference>
<dbReference type="PROSITE" id="PS50930">
    <property type="entry name" value="HTH_LYTTR"/>
    <property type="match status" value="1"/>
</dbReference>
<comment type="caution">
    <text evidence="3">The sequence shown here is derived from an EMBL/GenBank/DDBJ whole genome shotgun (WGS) entry which is preliminary data.</text>
</comment>
<reference evidence="3 4" key="1">
    <citation type="journal article" date="2019" name="Nat. Med.">
        <title>A library of human gut bacterial isolates paired with longitudinal multiomics data enables mechanistic microbiome research.</title>
        <authorList>
            <person name="Poyet M."/>
            <person name="Groussin M."/>
            <person name="Gibbons S.M."/>
            <person name="Avila-Pacheco J."/>
            <person name="Jiang X."/>
            <person name="Kearney S.M."/>
            <person name="Perrotta A.R."/>
            <person name="Berdy B."/>
            <person name="Zhao S."/>
            <person name="Lieberman T.D."/>
            <person name="Swanson P.K."/>
            <person name="Smith M."/>
            <person name="Roesemann S."/>
            <person name="Alexander J.E."/>
            <person name="Rich S.A."/>
            <person name="Livny J."/>
            <person name="Vlamakis H."/>
            <person name="Clish C."/>
            <person name="Bullock K."/>
            <person name="Deik A."/>
            <person name="Scott J."/>
            <person name="Pierce K.A."/>
            <person name="Xavier R.J."/>
            <person name="Alm E.J."/>
        </authorList>
    </citation>
    <scope>NUCLEOTIDE SEQUENCE [LARGE SCALE GENOMIC DNA]</scope>
    <source>
        <strain evidence="3 4">BIOML-A58</strain>
    </source>
</reference>
<dbReference type="InterPro" id="IPR046947">
    <property type="entry name" value="LytR-like"/>
</dbReference>
<gene>
    <name evidence="3" type="ORF">GA398_12970</name>
</gene>
<dbReference type="PANTHER" id="PTHR37299">
    <property type="entry name" value="TRANSCRIPTIONAL REGULATOR-RELATED"/>
    <property type="match status" value="1"/>
</dbReference>
<dbReference type="Pfam" id="PF04397">
    <property type="entry name" value="LytTR"/>
    <property type="match status" value="1"/>
</dbReference>
<evidence type="ECO:0000313" key="4">
    <source>
        <dbReference type="Proteomes" id="UP000434604"/>
    </source>
</evidence>
<evidence type="ECO:0000256" key="1">
    <source>
        <dbReference type="SAM" id="MobiDB-lite"/>
    </source>
</evidence>
<dbReference type="GO" id="GO:0000156">
    <property type="term" value="F:phosphorelay response regulator activity"/>
    <property type="evidence" value="ECO:0007669"/>
    <property type="project" value="InterPro"/>
</dbReference>
<protein>
    <submittedName>
        <fullName evidence="3">LytTR family transcriptional regulator</fullName>
    </submittedName>
</protein>
<dbReference type="GO" id="GO:0003677">
    <property type="term" value="F:DNA binding"/>
    <property type="evidence" value="ECO:0007669"/>
    <property type="project" value="InterPro"/>
</dbReference>
<accession>A0A7J5PVN7</accession>
<sequence length="200" mass="23391">MKYVVLKNSQSVLSVQLPDGFGSKMEIICFENQMEFDNFLDENPVGVCQISFPHQLDKTTTEQNHFVHDGFFVRQNDFFKKILFINIMWIEASRSYCYIHMTDNSNIIITYPMAEVKKKLPPDLFIQTHRSYIVNAKFVNKYVGNAVYIDNQSLPISRKFKKKVLENFLFLDNIKLPPDEDENPFGNENQSFGKKSNPNR</sequence>
<proteinExistence type="predicted"/>
<dbReference type="RefSeq" id="WP_151934845.1">
    <property type="nucleotide sequence ID" value="NZ_WDED01000018.1"/>
</dbReference>
<dbReference type="EMBL" id="WDED01000018">
    <property type="protein sequence ID" value="KAB6147075.1"/>
    <property type="molecule type" value="Genomic_DNA"/>
</dbReference>
<evidence type="ECO:0000259" key="2">
    <source>
        <dbReference type="PROSITE" id="PS50930"/>
    </source>
</evidence>
<feature type="domain" description="HTH LytTR-type" evidence="2">
    <location>
        <begin position="86"/>
        <end position="170"/>
    </location>
</feature>
<organism evidence="3 4">
    <name type="scientific">Bacteroides xylanisolvens</name>
    <dbReference type="NCBI Taxonomy" id="371601"/>
    <lineage>
        <taxon>Bacteria</taxon>
        <taxon>Pseudomonadati</taxon>
        <taxon>Bacteroidota</taxon>
        <taxon>Bacteroidia</taxon>
        <taxon>Bacteroidales</taxon>
        <taxon>Bacteroidaceae</taxon>
        <taxon>Bacteroides</taxon>
    </lineage>
</organism>